<dbReference type="Proteomes" id="UP001597112">
    <property type="component" value="Unassembled WGS sequence"/>
</dbReference>
<gene>
    <name evidence="2" type="ORF">ACFQ21_14320</name>
</gene>
<dbReference type="InterPro" id="IPR000326">
    <property type="entry name" value="PAP2/HPO"/>
</dbReference>
<keyword evidence="3" id="KW-1185">Reference proteome</keyword>
<proteinExistence type="predicted"/>
<dbReference type="Pfam" id="PF01569">
    <property type="entry name" value="PAP2"/>
    <property type="match status" value="1"/>
</dbReference>
<dbReference type="PANTHER" id="PTHR34599">
    <property type="entry name" value="PEROXIDASE-RELATED"/>
    <property type="match status" value="1"/>
</dbReference>
<dbReference type="RefSeq" id="WP_377579920.1">
    <property type="nucleotide sequence ID" value="NZ_JBHTKA010000004.1"/>
</dbReference>
<dbReference type="InterPro" id="IPR052559">
    <property type="entry name" value="V-haloperoxidase"/>
</dbReference>
<organism evidence="2 3">
    <name type="scientific">Ohtaekwangia kribbensis</name>
    <dbReference type="NCBI Taxonomy" id="688913"/>
    <lineage>
        <taxon>Bacteria</taxon>
        <taxon>Pseudomonadati</taxon>
        <taxon>Bacteroidota</taxon>
        <taxon>Cytophagia</taxon>
        <taxon>Cytophagales</taxon>
        <taxon>Fulvivirgaceae</taxon>
        <taxon>Ohtaekwangia</taxon>
    </lineage>
</organism>
<accession>A0ABW3K4X9</accession>
<dbReference type="SUPFAM" id="SSF48317">
    <property type="entry name" value="Acid phosphatase/Vanadium-dependent haloperoxidase"/>
    <property type="match status" value="2"/>
</dbReference>
<dbReference type="InterPro" id="IPR016119">
    <property type="entry name" value="Br/Cl_peroxidase_C"/>
</dbReference>
<feature type="domain" description="Phosphatidic acid phosphatase type 2/haloperoxidase" evidence="1">
    <location>
        <begin position="417"/>
        <end position="523"/>
    </location>
</feature>
<evidence type="ECO:0000259" key="1">
    <source>
        <dbReference type="Pfam" id="PF01569"/>
    </source>
</evidence>
<reference evidence="3" key="1">
    <citation type="journal article" date="2019" name="Int. J. Syst. Evol. Microbiol.">
        <title>The Global Catalogue of Microorganisms (GCM) 10K type strain sequencing project: providing services to taxonomists for standard genome sequencing and annotation.</title>
        <authorList>
            <consortium name="The Broad Institute Genomics Platform"/>
            <consortium name="The Broad Institute Genome Sequencing Center for Infectious Disease"/>
            <person name="Wu L."/>
            <person name="Ma J."/>
        </authorList>
    </citation>
    <scope>NUCLEOTIDE SEQUENCE [LARGE SCALE GENOMIC DNA]</scope>
    <source>
        <strain evidence="3">CCUG 58938</strain>
    </source>
</reference>
<dbReference type="CDD" id="cd03398">
    <property type="entry name" value="PAP2_haloperoxidase"/>
    <property type="match status" value="1"/>
</dbReference>
<sequence length="529" mass="57487">MKNRNIYITAFFAFAFVLGIVTSCDKEIALSETLTPLQPASLDEDAANWTPIDANTITTEKIVNIVENSTPKVFNPPADITSDAYKAELATIKDTQSKLTKEQKDIIEYWSGGGVLRWNQILRGLVARFNLPPAPKADDTYPVPDAENPFADPNFPFANPPYAARAYSYVSVAQYEALKAAWYYMYQYDRPSPYKNDSGIQSLMPETDLPSYPSSDAVLSGVTAEMLKLLFPAAVEEITLKAAEQRNAALWSGKASTSDITAGLALGKSVAALFVTRARGDGMGAAGGNKALWQSLADGATAKGEIPWISLETPKRPPMLPVFGKVKAWAMTADQIAAGRPAPPPLTSSAEMKKEVDEVKWYADNLTRERLAIVHKWADGAGTYTPPGHWNDIAAEYIRDANYSEVRAARAFALLNMALHDAAVCCWETKFYYFNPRPSQMDASIKTGTGVPNFPAFTSGHSTFSGSAATVLSYLFPAHTDYFHGEASEASASRLYAGIHYRSDIEVGLQQGKNVGGFTVAFAQTDGAD</sequence>
<evidence type="ECO:0000313" key="3">
    <source>
        <dbReference type="Proteomes" id="UP001597112"/>
    </source>
</evidence>
<dbReference type="InterPro" id="IPR036938">
    <property type="entry name" value="PAP2/HPO_sf"/>
</dbReference>
<comment type="caution">
    <text evidence="2">The sequence shown here is derived from an EMBL/GenBank/DDBJ whole genome shotgun (WGS) entry which is preliminary data.</text>
</comment>
<dbReference type="EMBL" id="JBHTKA010000004">
    <property type="protein sequence ID" value="MFD1000496.1"/>
    <property type="molecule type" value="Genomic_DNA"/>
</dbReference>
<dbReference type="PROSITE" id="PS51257">
    <property type="entry name" value="PROKAR_LIPOPROTEIN"/>
    <property type="match status" value="1"/>
</dbReference>
<dbReference type="Gene3D" id="1.10.606.10">
    <property type="entry name" value="Vanadium-containing Chloroperoxidase, domain 2"/>
    <property type="match status" value="2"/>
</dbReference>
<dbReference type="PANTHER" id="PTHR34599:SF1">
    <property type="entry name" value="PHOSPHATIDIC ACID PHOSPHATASE TYPE 2_HALOPEROXIDASE DOMAIN-CONTAINING PROTEIN"/>
    <property type="match status" value="1"/>
</dbReference>
<evidence type="ECO:0000313" key="2">
    <source>
        <dbReference type="EMBL" id="MFD1000496.1"/>
    </source>
</evidence>
<name>A0ABW3K4X9_9BACT</name>
<protein>
    <submittedName>
        <fullName evidence="2">Phosphatase PAP2 family protein</fullName>
    </submittedName>
</protein>